<dbReference type="InterPro" id="IPR000073">
    <property type="entry name" value="AB_hydrolase_1"/>
</dbReference>
<feature type="domain" description="AB hydrolase-1" evidence="3">
    <location>
        <begin position="139"/>
        <end position="395"/>
    </location>
</feature>
<dbReference type="Pfam" id="PF00561">
    <property type="entry name" value="Abhydrolase_1"/>
    <property type="match status" value="1"/>
</dbReference>
<dbReference type="PANTHER" id="PTHR10794">
    <property type="entry name" value="ABHYDROLASE DOMAIN-CONTAINING PROTEIN"/>
    <property type="match status" value="1"/>
</dbReference>
<evidence type="ECO:0000256" key="2">
    <source>
        <dbReference type="PIRSR" id="PIRSR005211-1"/>
    </source>
</evidence>
<dbReference type="PANTHER" id="PTHR10794:SF84">
    <property type="entry name" value="ESTERASE_LIPASE_THIOESTERASE FAMILY PROTEIN"/>
    <property type="match status" value="1"/>
</dbReference>
<accession>A0AAX4PIB9</accession>
<evidence type="ECO:0000256" key="1">
    <source>
        <dbReference type="ARBA" id="ARBA00010884"/>
    </source>
</evidence>
<feature type="active site" description="Charge relay system" evidence="2">
    <location>
        <position position="394"/>
    </location>
</feature>
<dbReference type="InterPro" id="IPR012020">
    <property type="entry name" value="ABHD4"/>
</dbReference>
<feature type="active site" description="Charge relay system" evidence="2">
    <location>
        <position position="365"/>
    </location>
</feature>
<evidence type="ECO:0000313" key="5">
    <source>
        <dbReference type="Proteomes" id="UP001472866"/>
    </source>
</evidence>
<gene>
    <name evidence="4" type="ORF">HKI87_12g71460</name>
</gene>
<protein>
    <submittedName>
        <fullName evidence="4">Alpha/beta hydrolase</fullName>
    </submittedName>
</protein>
<dbReference type="Gene3D" id="3.40.50.1820">
    <property type="entry name" value="alpha/beta hydrolase"/>
    <property type="match status" value="1"/>
</dbReference>
<dbReference type="Proteomes" id="UP001472866">
    <property type="component" value="Chromosome 12"/>
</dbReference>
<dbReference type="PIRSF" id="PIRSF005211">
    <property type="entry name" value="Ab_hydro_YheT"/>
    <property type="match status" value="1"/>
</dbReference>
<dbReference type="EMBL" id="CP151512">
    <property type="protein sequence ID" value="WZN65586.1"/>
    <property type="molecule type" value="Genomic_DNA"/>
</dbReference>
<dbReference type="InterPro" id="IPR029058">
    <property type="entry name" value="AB_hydrolase_fold"/>
</dbReference>
<dbReference type="InterPro" id="IPR050960">
    <property type="entry name" value="AB_hydrolase_4_sf"/>
</dbReference>
<sequence length="437" mass="47216">MAPQQPTSEPLGPQSVIVVSEEKFEHPRSELRVETGTHKEGIYFSSRPSSVVSRFVRACTAMRERSSFLRTPWWARNGHVNTLVAHMFRAGSKGHPGEGYDRMLLRTDDGGTLSVDVTRRNGVASTTASASPCAEDDPFVLMIAGLGGSSADPYAQAMTSACARRGWRSAVVCMRGTGQGPVTSGRLFSARRGSTDDLRFVMAELKEKGVIGENQPIFGVGWSLGGCIMSNTVLEQDSLDPAVKIECAASLGAPYDLHKSSELLKPFPNRVYSQRMAQGLVQILRTVAHNFDGVTTNYLGEEGKFRFDPDACYASKSILDFDEALTAPFFGFGSARDYYDYSSPGRRFTESSPSVPTLVISALDDPVVGNVGIPFEAARENENLLVVATDCGGHLGWCQSSRLGCGFASDAGESSWTEDVVCDFFANALDHRAGTRG</sequence>
<organism evidence="4 5">
    <name type="scientific">Chloropicon roscoffensis</name>
    <dbReference type="NCBI Taxonomy" id="1461544"/>
    <lineage>
        <taxon>Eukaryota</taxon>
        <taxon>Viridiplantae</taxon>
        <taxon>Chlorophyta</taxon>
        <taxon>Chloropicophyceae</taxon>
        <taxon>Chloropicales</taxon>
        <taxon>Chloropicaceae</taxon>
        <taxon>Chloropicon</taxon>
    </lineage>
</organism>
<keyword evidence="4" id="KW-0378">Hydrolase</keyword>
<proteinExistence type="inferred from homology"/>
<evidence type="ECO:0000313" key="4">
    <source>
        <dbReference type="EMBL" id="WZN65586.1"/>
    </source>
</evidence>
<name>A0AAX4PIB9_9CHLO</name>
<evidence type="ECO:0000259" key="3">
    <source>
        <dbReference type="Pfam" id="PF00561"/>
    </source>
</evidence>
<dbReference type="GO" id="GO:0047372">
    <property type="term" value="F:monoacylglycerol lipase activity"/>
    <property type="evidence" value="ECO:0007669"/>
    <property type="project" value="TreeGrafter"/>
</dbReference>
<comment type="similarity">
    <text evidence="1">Belongs to the AB hydrolase superfamily. AB hydrolase 4 family.</text>
</comment>
<reference evidence="4 5" key="1">
    <citation type="submission" date="2024-03" db="EMBL/GenBank/DDBJ databases">
        <title>Complete genome sequence of the green alga Chloropicon roscoffensis RCC1871.</title>
        <authorList>
            <person name="Lemieux C."/>
            <person name="Pombert J.-F."/>
            <person name="Otis C."/>
            <person name="Turmel M."/>
        </authorList>
    </citation>
    <scope>NUCLEOTIDE SEQUENCE [LARGE SCALE GENOMIC DNA]</scope>
    <source>
        <strain evidence="4 5">RCC1871</strain>
    </source>
</reference>
<feature type="active site" description="Charge relay system" evidence="2">
    <location>
        <position position="223"/>
    </location>
</feature>
<dbReference type="SUPFAM" id="SSF53474">
    <property type="entry name" value="alpha/beta-Hydrolases"/>
    <property type="match status" value="1"/>
</dbReference>
<dbReference type="AlphaFoldDB" id="A0AAX4PIB9"/>
<keyword evidence="5" id="KW-1185">Reference proteome</keyword>
<dbReference type="GO" id="GO:0034338">
    <property type="term" value="F:short-chain carboxylesterase activity"/>
    <property type="evidence" value="ECO:0007669"/>
    <property type="project" value="TreeGrafter"/>
</dbReference>